<evidence type="ECO:0000256" key="2">
    <source>
        <dbReference type="RuleBase" id="RU049442"/>
    </source>
</evidence>
<dbReference type="EMBL" id="FN653116">
    <property type="protein sequence ID" value="CBY12333.1"/>
    <property type="molecule type" value="Genomic_DNA"/>
</dbReference>
<gene>
    <name evidence="3" type="ORF">GSOID_T00001695001</name>
</gene>
<sequence length="179" mass="20644">MSFLESKRIRKNERARLKQIVQSFRLIDAEYSYSRARLRQLYCKTGFHLEILPDGTIRGTREPESRYSIMEFKVMAFQVVSIQSVYTGLYLSMSSSGEVFGSKELTKNGLFAESLSRNLFNTYTSISNYKSRTCRLAITRSGRARNGCKTRARQKSSQFLPRPVDHRLRKYLLARGSAA</sequence>
<dbReference type="SMART" id="SM00442">
    <property type="entry name" value="FGF"/>
    <property type="match status" value="1"/>
</dbReference>
<dbReference type="PRINTS" id="PR00263">
    <property type="entry name" value="HBGFFGF"/>
</dbReference>
<dbReference type="SUPFAM" id="SSF50353">
    <property type="entry name" value="Cytokine"/>
    <property type="match status" value="1"/>
</dbReference>
<evidence type="ECO:0000313" key="4">
    <source>
        <dbReference type="Proteomes" id="UP000001307"/>
    </source>
</evidence>
<dbReference type="InParanoid" id="E4XRB7"/>
<proteinExistence type="inferred from homology"/>
<keyword evidence="4" id="KW-1185">Reference proteome</keyword>
<dbReference type="AlphaFoldDB" id="E4XRB7"/>
<dbReference type="InterPro" id="IPR008996">
    <property type="entry name" value="IL1/FGF"/>
</dbReference>
<reference evidence="3" key="1">
    <citation type="journal article" date="2010" name="Science">
        <title>Plasticity of animal genome architecture unmasked by rapid evolution of a pelagic tunicate.</title>
        <authorList>
            <person name="Denoeud F."/>
            <person name="Henriet S."/>
            <person name="Mungpakdee S."/>
            <person name="Aury J.M."/>
            <person name="Da Silva C."/>
            <person name="Brinkmann H."/>
            <person name="Mikhaleva J."/>
            <person name="Olsen L.C."/>
            <person name="Jubin C."/>
            <person name="Canestro C."/>
            <person name="Bouquet J.M."/>
            <person name="Danks G."/>
            <person name="Poulain J."/>
            <person name="Campsteijn C."/>
            <person name="Adamski M."/>
            <person name="Cross I."/>
            <person name="Yadetie F."/>
            <person name="Muffato M."/>
            <person name="Louis A."/>
            <person name="Butcher S."/>
            <person name="Tsagkogeorga G."/>
            <person name="Konrad A."/>
            <person name="Singh S."/>
            <person name="Jensen M.F."/>
            <person name="Cong E.H."/>
            <person name="Eikeseth-Otteraa H."/>
            <person name="Noel B."/>
            <person name="Anthouard V."/>
            <person name="Porcel B.M."/>
            <person name="Kachouri-Lafond R."/>
            <person name="Nishino A."/>
            <person name="Ugolini M."/>
            <person name="Chourrout P."/>
            <person name="Nishida H."/>
            <person name="Aasland R."/>
            <person name="Huzurbazar S."/>
            <person name="Westhof E."/>
            <person name="Delsuc F."/>
            <person name="Lehrach H."/>
            <person name="Reinhardt R."/>
            <person name="Weissenbach J."/>
            <person name="Roy S.W."/>
            <person name="Artiguenave F."/>
            <person name="Postlethwait J.H."/>
            <person name="Manak J.R."/>
            <person name="Thompson E.M."/>
            <person name="Jaillon O."/>
            <person name="Du Pasquier L."/>
            <person name="Boudinot P."/>
            <person name="Liberles D.A."/>
            <person name="Volff J.N."/>
            <person name="Philippe H."/>
            <person name="Lenhard B."/>
            <person name="Roest Crollius H."/>
            <person name="Wincker P."/>
            <person name="Chourrout D."/>
        </authorList>
    </citation>
    <scope>NUCLEOTIDE SEQUENCE [LARGE SCALE GENOMIC DNA]</scope>
</reference>
<evidence type="ECO:0000313" key="3">
    <source>
        <dbReference type="EMBL" id="CBY12333.1"/>
    </source>
</evidence>
<organism evidence="3">
    <name type="scientific">Oikopleura dioica</name>
    <name type="common">Tunicate</name>
    <dbReference type="NCBI Taxonomy" id="34765"/>
    <lineage>
        <taxon>Eukaryota</taxon>
        <taxon>Metazoa</taxon>
        <taxon>Chordata</taxon>
        <taxon>Tunicata</taxon>
        <taxon>Appendicularia</taxon>
        <taxon>Copelata</taxon>
        <taxon>Oikopleuridae</taxon>
        <taxon>Oikopleura</taxon>
    </lineage>
</organism>
<name>E4XRB7_OIKDI</name>
<dbReference type="InterPro" id="IPR002209">
    <property type="entry name" value="Fibroblast_GF_fam"/>
</dbReference>
<protein>
    <recommendedName>
        <fullName evidence="2">Fibroblast growth factor</fullName>
        <shortName evidence="2">FGF</shortName>
    </recommendedName>
</protein>
<accession>E4XRB7</accession>
<dbReference type="Pfam" id="PF00167">
    <property type="entry name" value="FGF"/>
    <property type="match status" value="1"/>
</dbReference>
<comment type="similarity">
    <text evidence="1 2">Belongs to the heparin-binding growth factors family.</text>
</comment>
<evidence type="ECO:0000256" key="1">
    <source>
        <dbReference type="ARBA" id="ARBA00007936"/>
    </source>
</evidence>
<dbReference type="PRINTS" id="PR00262">
    <property type="entry name" value="IL1HBGF"/>
</dbReference>
<dbReference type="Proteomes" id="UP000001307">
    <property type="component" value="Unassembled WGS sequence"/>
</dbReference>
<dbReference type="CDD" id="cd23308">
    <property type="entry name" value="beta-trefoil_FGF9-like"/>
    <property type="match status" value="1"/>
</dbReference>
<dbReference type="Gene3D" id="2.80.10.50">
    <property type="match status" value="1"/>
</dbReference>
<dbReference type="PANTHER" id="PTHR11486">
    <property type="entry name" value="FIBROBLAST GROWTH FACTOR"/>
    <property type="match status" value="1"/>
</dbReference>
<dbReference type="GO" id="GO:0008083">
    <property type="term" value="F:growth factor activity"/>
    <property type="evidence" value="ECO:0007669"/>
    <property type="project" value="InterPro"/>
</dbReference>
<dbReference type="OrthoDB" id="6158176at2759"/>